<feature type="domain" description="Protein kinase" evidence="17">
    <location>
        <begin position="135"/>
        <end position="414"/>
    </location>
</feature>
<keyword evidence="4" id="KW-0597">Phosphoprotein</keyword>
<feature type="compositionally biased region" description="Low complexity" evidence="15">
    <location>
        <begin position="1308"/>
        <end position="1326"/>
    </location>
</feature>
<keyword evidence="10 16" id="KW-1133">Transmembrane helix</keyword>
<comment type="subcellular location">
    <subcellularLocation>
        <location evidence="1">Membrane</location>
    </subcellularLocation>
</comment>
<evidence type="ECO:0000256" key="1">
    <source>
        <dbReference type="ARBA" id="ARBA00004370"/>
    </source>
</evidence>
<feature type="region of interest" description="Disordered" evidence="15">
    <location>
        <begin position="3033"/>
        <end position="3068"/>
    </location>
</feature>
<dbReference type="PROSITE" id="PS00107">
    <property type="entry name" value="PROTEIN_KINASE_ATP"/>
    <property type="match status" value="1"/>
</dbReference>
<comment type="catalytic activity">
    <reaction evidence="12">
        <text>L-threonyl-[protein] + ATP = O-phospho-L-threonyl-[protein] + ADP + H(+)</text>
        <dbReference type="Rhea" id="RHEA:46608"/>
        <dbReference type="Rhea" id="RHEA-COMP:11060"/>
        <dbReference type="Rhea" id="RHEA-COMP:11605"/>
        <dbReference type="ChEBI" id="CHEBI:15378"/>
        <dbReference type="ChEBI" id="CHEBI:30013"/>
        <dbReference type="ChEBI" id="CHEBI:30616"/>
        <dbReference type="ChEBI" id="CHEBI:61977"/>
        <dbReference type="ChEBI" id="CHEBI:456216"/>
        <dbReference type="EC" id="2.7.11.1"/>
    </reaction>
</comment>
<dbReference type="FunFam" id="3.30.200.20:FF:000275">
    <property type="entry name" value="Apoptosis associated tyrosine kinase"/>
    <property type="match status" value="1"/>
</dbReference>
<feature type="region of interest" description="Disordered" evidence="15">
    <location>
        <begin position="1700"/>
        <end position="1732"/>
    </location>
</feature>
<dbReference type="GO" id="GO:0016020">
    <property type="term" value="C:membrane"/>
    <property type="evidence" value="ECO:0007669"/>
    <property type="project" value="UniProtKB-SubCell"/>
</dbReference>
<evidence type="ECO:0000256" key="3">
    <source>
        <dbReference type="ARBA" id="ARBA00022527"/>
    </source>
</evidence>
<dbReference type="InterPro" id="IPR000719">
    <property type="entry name" value="Prot_kinase_dom"/>
</dbReference>
<feature type="region of interest" description="Disordered" evidence="15">
    <location>
        <begin position="904"/>
        <end position="939"/>
    </location>
</feature>
<feature type="compositionally biased region" description="Polar residues" evidence="15">
    <location>
        <begin position="3178"/>
        <end position="3192"/>
    </location>
</feature>
<feature type="region of interest" description="Disordered" evidence="15">
    <location>
        <begin position="424"/>
        <end position="504"/>
    </location>
</feature>
<evidence type="ECO:0000313" key="18">
    <source>
        <dbReference type="EMBL" id="KAG7469391.1"/>
    </source>
</evidence>
<keyword evidence="11 16" id="KW-0472">Membrane</keyword>
<feature type="compositionally biased region" description="Low complexity" evidence="15">
    <location>
        <begin position="3136"/>
        <end position="3147"/>
    </location>
</feature>
<feature type="compositionally biased region" description="Polar residues" evidence="15">
    <location>
        <begin position="1518"/>
        <end position="1538"/>
    </location>
</feature>
<sequence length="3202" mass="353797">MRRQCWMIVLAGMMSYFNPERALGAPQREVSQSRGATLSPPPYVVILISCSGLVSFVLLLLACLCCKRGGVGFNEFDNAEGEECSGASSPPPEDSLSSCPSLPEVYTLPLRDRAICPAIQDNTDGDSHCFRRHTLNYLQEIGNGWFGKVILAEVLCDCSSSQAVVKELRVSASPLEQRKFLAESEPYRSLQHPNILQCLGQCSESIPYLLVMEFCQLGDLKRYLRAQRKSDGMTPDLLTRDLLTLQRMAFEITSGLLHLHENNYIHSDLALRNCLLTSDLTVRIGDYGLSHNHYKEDYYLTPDKLWIPLRWIAPELLEEFRGGLIVTDQTKTSNVWSLGVVIWELFEFGSQPHRHLSDEEVLTFVIRERQITLAQPRLKLAHADYWYEVMQSCWLPPSQRPSIAEIFLLLSSLLAAERRMCRSSVGEEDEDEVEDEEGGGRGRRGESDESFERRWDSLRPPAFQAAASERQREREREREEGGCRGANGNSFPLLDPVGNTIAPSSSELDDILTVTETSKGLNFEYFWEKAHGRRGYKPLPPPQPIPTANSTHRHSLDTPTVVPVISARSPSLASEYYIRLEEHTPQDKSPALKGKAHSLPGTKGHHTMRSDSMCPGDLELVEIRSGALGKDRAVFSPQDEYKKGSKLLQTVRSSEVQVLVPNTGLVEFSKEGCNRVTDFAVVDIGEKEGGVEGEAKQKFPGSSLGPPAPALPPKPRSVSTSSANYLHSRPLPAPPLGYHRAQGLAHFSSSSFPIGKMESADPPLMSNCTASKATFDPLGFNRPRQTLPPSPSLSPSIPPSSGTHPLFPPPHSPPPPLPPHYKLQRGPYHNFPGDAYFNQANKPTVYSQRDPLACDYPDMKPFNKGMRRSQSLLNSKDVKDFHCQSKDAESPTRQDTLYPKMTRSQSMIPKIERECSSSPTYSDEDDSPFSSPTKPHSGTAIKHIHLSDDLDPATSELISRGMRRTQSRLATILPAIWQEDAELLKEGTSASKKSPMHLFLTEISNVSESTDTKFEDSSWDLGSDSKGECQKGGERAEPLVCPTQGMRRSQSLVTELGSAKQAWGPIETQKDTSDIVRKGLFQTELFLTEIDSGKMDAEASGDVERDSERKLPPLWNSKSHHRPCPPVLPTYAEAEEAFARGMRRSRSLLSEITPGRSDAEPQKSEMTREDFLKEIRSAETFLTEIMSRKPGSASTNLEKDKSLTNTPESPEYESVCIVPDSSQTIRFQSEKPPSATDGRRENATEAIYAQVTKRSKRTEIKVRPEIPVLQIGSNNVTADTPSLEQGKFTNTTSPVNSSAGKLEVCDASNSQTNSETQSQSKSQSQSDGFVFSEIMPKNGLLLDQISPGMKEDSVPRKASPVGIEEREAEARLKLGSTEQGEGVSKDSSTLPDFSGGELKSGHGVELSRQSEVQSLSQDGVTEVTTDSLVESNNLDSHLSTNEIDDNGQMTGGEKSCEITEADLEQSTVIPGGQTLKVDTKDDSILHGLKTEGWQADPKVVNADFSEQCGNIPSHMGVSSISLSSKTPDSLNETRSLNLSHSSVSDESDDDRVLKKDMCPEIIQKKEITDIIADSQTSNIEAFSKINKISNAPQIDAEIYLGIVGHDSHPETECKIKSVDAYPQDSLSPLGDKGTDMTPLPLDLDPTSELSFSVNTPTDSAMSPLTSSSLDCLTPGDPWGGGGTGWRALGTDTPYRDSAYFSDSDWEGEGANRRSGDGVNLSRPSSSRSGERGMLMGIEERAEIEEEGETEGETLRKEINRTKDQMEGTLTSNEKMAVETERETQNHWTENKKSAEISAREKEPSLNVENRLREVADLEERNIGLIELAHEMDSKQKEFTEISSNQSERTEGTDPNLKELDNQALFPEKTQTEGNAEFIAKLFSTLDCQPLKDFSYNDGNEVDYKVYSHIDNRHNMGDKAQKDSFIDLLSDGKTKEIIFQDPVEKDFKSVCNALTEKDSLRGIPGNEIYPGMKDNEQESKKEFLTNASHLNFKDKSDKDLILPEYHAVNDDGQEGLPSFSSPDNRESRLCRFYNVATSETGSKDTFDSVLEPNHEGHTDKTKVHISQSYWGERIIETPTRKDTNEFEVQHQDANELGLRNLCYSEHSNDERANSESETEKQLAAGELCYTIKENLEGDKQGEGRAREMLTEVSPRASFIENLDMESKGLQLKAKELWNAMEEEEEGTGGAVRGELDCYRFKKGDLHLWPAENDQWASAEPVNQEVELGTEFFSGFSRDAWRDKEEVALGRGFWGVEENDELAGSEPHPSVFESCQDTVNDERQGQADFPHVDTKFLETQSMPNQASGVMESQLLTDHGHGIQQEENVENPDLDIEGQDVREECKIVEVENLENPVQESLTHTRDEDTLSGMGRDFEIQKGDTESPKIPSLQNQLEGDLVEENQNFNRCSLPADGNQKLDVVRMEESTSCLHSFNHSKENQDSSQITHSDVNRELGVDCMNNSQILGIGITEENAKDQFCGVEDLPVTTENVNSGQSICSANAFQIGVDVDIVANVENEVLNKHQAEPELSCQVSLPVEAEGKKTFENSGKEAENHVSCTAPLNSTNSSDSCNVQDLAPHLHSVKEGILDDQVSLTPSVTESQTYLLPNMCQSPNSFHNEVHCMEIKDVSDTGLFLSHTKTASQTAAIAKTQEDSPFAKNQIEFASSESTTQIENYSQIFGSSPNSNVQEKTNSKISEVMVNCESNQLYSEGVQVCESHRDSGLSVFQHCNQNTDSLSKVETPLQSEDSPVVVPSHTSTVTLGGCATPQELSWDFTQNKGTSANLEASPVPLAQICHPTNQQNLCQPYSVSQNEENTISQKLSLPSLSQCSLSSIPELLISEWKDLDEEPLEDFEKLEQLCRISGDEGTLGDLFLENLELLESLKKTPEQKSKGSAEMGMGKEKSPIWEGERTKDLKGEAEGVSETLMPRSDSTDQLLRSRLYQQPDGSHEMVPGPSSLVQSPFGDVKPGSEERSPASPCHPSEKNVGQRSLSKMPAKNGLMMQVCEERLQYSLSENVKKNVLWGSPVTESVVLRPWGDPITEGRDRSREKDSQGSDHKEESQPAVHSAILDEPFVATRDPLMLAGQEAEITPPLVVSNQAMKAKLAQREKERGRNVSFFDDVTVYLFDQETPTNELSTGSAPTSPSPSQDESRAASSIEALAASGAVESREGDDLSINPKMSGTNSVTSSRFTVSPAHDPHLV</sequence>
<evidence type="ECO:0000256" key="4">
    <source>
        <dbReference type="ARBA" id="ARBA00022553"/>
    </source>
</evidence>
<evidence type="ECO:0000256" key="5">
    <source>
        <dbReference type="ARBA" id="ARBA00022679"/>
    </source>
</evidence>
<feature type="region of interest" description="Disordered" evidence="15">
    <location>
        <begin position="1273"/>
        <end position="1326"/>
    </location>
</feature>
<feature type="region of interest" description="Disordered" evidence="15">
    <location>
        <begin position="1518"/>
        <end position="1552"/>
    </location>
</feature>
<reference evidence="18" key="1">
    <citation type="submission" date="2021-01" db="EMBL/GenBank/DDBJ databases">
        <authorList>
            <person name="Zahm M."/>
            <person name="Roques C."/>
            <person name="Cabau C."/>
            <person name="Klopp C."/>
            <person name="Donnadieu C."/>
            <person name="Jouanno E."/>
            <person name="Lampietro C."/>
            <person name="Louis A."/>
            <person name="Herpin A."/>
            <person name="Echchiki A."/>
            <person name="Berthelot C."/>
            <person name="Parey E."/>
            <person name="Roest-Crollius H."/>
            <person name="Braasch I."/>
            <person name="Postlethwait J."/>
            <person name="Bobe J."/>
            <person name="Montfort J."/>
            <person name="Bouchez O."/>
            <person name="Begum T."/>
            <person name="Mejri S."/>
            <person name="Adams A."/>
            <person name="Chen W.-J."/>
            <person name="Guiguen Y."/>
        </authorList>
    </citation>
    <scope>NUCLEOTIDE SEQUENCE</scope>
    <source>
        <strain evidence="18">YG-15Mar2019-1</strain>
        <tissue evidence="18">Brain</tissue>
    </source>
</reference>
<dbReference type="GO" id="GO:0005737">
    <property type="term" value="C:cytoplasm"/>
    <property type="evidence" value="ECO:0007669"/>
    <property type="project" value="UniProtKB-ARBA"/>
</dbReference>
<feature type="region of interest" description="Disordered" evidence="15">
    <location>
        <begin position="775"/>
        <end position="835"/>
    </location>
</feature>
<evidence type="ECO:0000256" key="15">
    <source>
        <dbReference type="SAM" id="MobiDB-lite"/>
    </source>
</evidence>
<feature type="compositionally biased region" description="Basic and acidic residues" evidence="15">
    <location>
        <begin position="3040"/>
        <end position="3060"/>
    </location>
</feature>
<keyword evidence="7 14" id="KW-0547">Nucleotide-binding</keyword>
<dbReference type="Proteomes" id="UP001046870">
    <property type="component" value="Chromosome 10"/>
</dbReference>
<keyword evidence="19" id="KW-1185">Reference proteome</keyword>
<feature type="compositionally biased region" description="Basic and acidic residues" evidence="15">
    <location>
        <begin position="438"/>
        <end position="457"/>
    </location>
</feature>
<evidence type="ECO:0000313" key="19">
    <source>
        <dbReference type="Proteomes" id="UP001046870"/>
    </source>
</evidence>
<proteinExistence type="predicted"/>
<dbReference type="PANTHER" id="PTHR24417">
    <property type="entry name" value="SERINE/THREONINE-PROTEIN KINASE LMTK1"/>
    <property type="match status" value="1"/>
</dbReference>
<feature type="compositionally biased region" description="Polar residues" evidence="15">
    <location>
        <begin position="1407"/>
        <end position="1441"/>
    </location>
</feature>
<feature type="region of interest" description="Disordered" evidence="15">
    <location>
        <begin position="1013"/>
        <end position="1036"/>
    </location>
</feature>
<dbReference type="GO" id="GO:0005524">
    <property type="term" value="F:ATP binding"/>
    <property type="evidence" value="ECO:0007669"/>
    <property type="project" value="UniProtKB-UniRule"/>
</dbReference>
<evidence type="ECO:0000256" key="2">
    <source>
        <dbReference type="ARBA" id="ARBA00012513"/>
    </source>
</evidence>
<feature type="compositionally biased region" description="Basic and acidic residues" evidence="15">
    <location>
        <begin position="1023"/>
        <end position="1036"/>
    </location>
</feature>
<feature type="compositionally biased region" description="Pro residues" evidence="15">
    <location>
        <begin position="806"/>
        <end position="819"/>
    </location>
</feature>
<dbReference type="PROSITE" id="PS00109">
    <property type="entry name" value="PROTEIN_KINASE_TYR"/>
    <property type="match status" value="1"/>
</dbReference>
<keyword evidence="8" id="KW-0418">Kinase</keyword>
<evidence type="ECO:0000256" key="7">
    <source>
        <dbReference type="ARBA" id="ARBA00022741"/>
    </source>
</evidence>
<evidence type="ECO:0000256" key="12">
    <source>
        <dbReference type="ARBA" id="ARBA00047899"/>
    </source>
</evidence>
<gene>
    <name evidence="18" type="ORF">MATL_G00128460</name>
</gene>
<feature type="region of interest" description="Disordered" evidence="15">
    <location>
        <begin position="2884"/>
        <end position="2996"/>
    </location>
</feature>
<evidence type="ECO:0000256" key="11">
    <source>
        <dbReference type="ARBA" id="ARBA00023136"/>
    </source>
</evidence>
<keyword evidence="9 14" id="KW-0067">ATP-binding</keyword>
<feature type="compositionally biased region" description="Basic and acidic residues" evidence="15">
    <location>
        <begin position="2884"/>
        <end position="2918"/>
    </location>
</feature>
<feature type="region of interest" description="Disordered" evidence="15">
    <location>
        <begin position="1344"/>
        <end position="1453"/>
    </location>
</feature>
<dbReference type="EC" id="2.7.11.1" evidence="2"/>
<feature type="compositionally biased region" description="Basic and acidic residues" evidence="15">
    <location>
        <begin position="1097"/>
        <end position="1111"/>
    </location>
</feature>
<organism evidence="18 19">
    <name type="scientific">Megalops atlanticus</name>
    <name type="common">Tarpon</name>
    <name type="synonym">Clupea gigantea</name>
    <dbReference type="NCBI Taxonomy" id="7932"/>
    <lineage>
        <taxon>Eukaryota</taxon>
        <taxon>Metazoa</taxon>
        <taxon>Chordata</taxon>
        <taxon>Craniata</taxon>
        <taxon>Vertebrata</taxon>
        <taxon>Euteleostomi</taxon>
        <taxon>Actinopterygii</taxon>
        <taxon>Neopterygii</taxon>
        <taxon>Teleostei</taxon>
        <taxon>Elopiformes</taxon>
        <taxon>Megalopidae</taxon>
        <taxon>Megalops</taxon>
    </lineage>
</organism>
<feature type="region of interest" description="Disordered" evidence="15">
    <location>
        <begin position="583"/>
        <end position="612"/>
    </location>
</feature>
<dbReference type="PROSITE" id="PS50011">
    <property type="entry name" value="PROTEIN_KINASE_DOM"/>
    <property type="match status" value="1"/>
</dbReference>
<dbReference type="OrthoDB" id="5973359at2759"/>
<evidence type="ECO:0000256" key="9">
    <source>
        <dbReference type="ARBA" id="ARBA00022840"/>
    </source>
</evidence>
<keyword evidence="3" id="KW-0723">Serine/threonine-protein kinase</keyword>
<dbReference type="GO" id="GO:0004674">
    <property type="term" value="F:protein serine/threonine kinase activity"/>
    <property type="evidence" value="ECO:0007669"/>
    <property type="project" value="UniProtKB-KW"/>
</dbReference>
<feature type="region of interest" description="Disordered" evidence="15">
    <location>
        <begin position="1097"/>
        <end position="1121"/>
    </location>
</feature>
<dbReference type="Pfam" id="PF07714">
    <property type="entry name" value="PK_Tyr_Ser-Thr"/>
    <property type="match status" value="1"/>
</dbReference>
<dbReference type="InterPro" id="IPR008266">
    <property type="entry name" value="Tyr_kinase_AS"/>
</dbReference>
<evidence type="ECO:0000259" key="17">
    <source>
        <dbReference type="PROSITE" id="PS50011"/>
    </source>
</evidence>
<feature type="binding site" evidence="14">
    <location>
        <position position="166"/>
    </location>
    <ligand>
        <name>ATP</name>
        <dbReference type="ChEBI" id="CHEBI:30616"/>
    </ligand>
</feature>
<feature type="compositionally biased region" description="Polar residues" evidence="15">
    <location>
        <begin position="1273"/>
        <end position="1299"/>
    </location>
</feature>
<evidence type="ECO:0000256" key="16">
    <source>
        <dbReference type="SAM" id="Phobius"/>
    </source>
</evidence>
<feature type="compositionally biased region" description="Basic and acidic residues" evidence="15">
    <location>
        <begin position="1363"/>
        <end position="1372"/>
    </location>
</feature>
<feature type="compositionally biased region" description="Basic and acidic residues" evidence="15">
    <location>
        <begin position="469"/>
        <end position="482"/>
    </location>
</feature>
<evidence type="ECO:0000256" key="10">
    <source>
        <dbReference type="ARBA" id="ARBA00022989"/>
    </source>
</evidence>
<dbReference type="SUPFAM" id="SSF56112">
    <property type="entry name" value="Protein kinase-like (PK-like)"/>
    <property type="match status" value="1"/>
</dbReference>
<feature type="compositionally biased region" description="Basic and acidic residues" evidence="15">
    <location>
        <begin position="1847"/>
        <end position="1857"/>
    </location>
</feature>
<feature type="region of interest" description="Disordered" evidence="15">
    <location>
        <begin position="1775"/>
        <end position="1801"/>
    </location>
</feature>
<feature type="region of interest" description="Disordered" evidence="15">
    <location>
        <begin position="3130"/>
        <end position="3202"/>
    </location>
</feature>
<comment type="caution">
    <text evidence="18">The sequence shown here is derived from an EMBL/GenBank/DDBJ whole genome shotgun (WGS) entry which is preliminary data.</text>
</comment>
<feature type="compositionally biased region" description="Pro residues" evidence="15">
    <location>
        <begin position="786"/>
        <end position="798"/>
    </location>
</feature>
<accession>A0A9D3PVX9</accession>
<protein>
    <recommendedName>
        <fullName evidence="2">non-specific serine/threonine protein kinase</fullName>
        <ecNumber evidence="2">2.7.11.1</ecNumber>
    </recommendedName>
</protein>
<feature type="compositionally biased region" description="Polar residues" evidence="15">
    <location>
        <begin position="2932"/>
        <end position="2945"/>
    </location>
</feature>
<feature type="compositionally biased region" description="Pro residues" evidence="15">
    <location>
        <begin position="706"/>
        <end position="715"/>
    </location>
</feature>
<keyword evidence="5" id="KW-0808">Transferase</keyword>
<evidence type="ECO:0000256" key="6">
    <source>
        <dbReference type="ARBA" id="ARBA00022692"/>
    </source>
</evidence>
<dbReference type="PRINTS" id="PR00109">
    <property type="entry name" value="TYRKINASE"/>
</dbReference>
<evidence type="ECO:0000256" key="13">
    <source>
        <dbReference type="ARBA" id="ARBA00048679"/>
    </source>
</evidence>
<dbReference type="PANTHER" id="PTHR24417:SF2">
    <property type="entry name" value="SERINE_THREONINE-PROTEIN KINASE LMTK3"/>
    <property type="match status" value="1"/>
</dbReference>
<feature type="region of interest" description="Disordered" evidence="15">
    <location>
        <begin position="1186"/>
        <end position="1242"/>
    </location>
</feature>
<feature type="transmembrane region" description="Helical" evidence="16">
    <location>
        <begin position="43"/>
        <end position="62"/>
    </location>
</feature>
<feature type="compositionally biased region" description="Acidic residues" evidence="15">
    <location>
        <begin position="426"/>
        <end position="437"/>
    </location>
</feature>
<dbReference type="InterPro" id="IPR001245">
    <property type="entry name" value="Ser-Thr/Tyr_kinase_cat_dom"/>
</dbReference>
<dbReference type="Gene3D" id="1.10.510.10">
    <property type="entry name" value="Transferase(Phosphotransferase) domain 1"/>
    <property type="match status" value="1"/>
</dbReference>
<dbReference type="InterPro" id="IPR017441">
    <property type="entry name" value="Protein_kinase_ATP_BS"/>
</dbReference>
<keyword evidence="6 16" id="KW-0812">Transmembrane</keyword>
<evidence type="ECO:0000256" key="14">
    <source>
        <dbReference type="PROSITE-ProRule" id="PRU10141"/>
    </source>
</evidence>
<dbReference type="SMART" id="SM00220">
    <property type="entry name" value="S_TKc"/>
    <property type="match status" value="1"/>
</dbReference>
<comment type="catalytic activity">
    <reaction evidence="13">
        <text>L-seryl-[protein] + ATP = O-phospho-L-seryl-[protein] + ADP + H(+)</text>
        <dbReference type="Rhea" id="RHEA:17989"/>
        <dbReference type="Rhea" id="RHEA-COMP:9863"/>
        <dbReference type="Rhea" id="RHEA-COMP:11604"/>
        <dbReference type="ChEBI" id="CHEBI:15378"/>
        <dbReference type="ChEBI" id="CHEBI:29999"/>
        <dbReference type="ChEBI" id="CHEBI:30616"/>
        <dbReference type="ChEBI" id="CHEBI:83421"/>
        <dbReference type="ChEBI" id="CHEBI:456216"/>
        <dbReference type="EC" id="2.7.11.1"/>
    </reaction>
</comment>
<dbReference type="InterPro" id="IPR011009">
    <property type="entry name" value="Kinase-like_dom_sf"/>
</dbReference>
<dbReference type="GO" id="GO:0012505">
    <property type="term" value="C:endomembrane system"/>
    <property type="evidence" value="ECO:0007669"/>
    <property type="project" value="UniProtKB-ARBA"/>
</dbReference>
<name>A0A9D3PVX9_MEGAT</name>
<evidence type="ECO:0000256" key="8">
    <source>
        <dbReference type="ARBA" id="ARBA00022777"/>
    </source>
</evidence>
<feature type="region of interest" description="Disordered" evidence="15">
    <location>
        <begin position="1834"/>
        <end position="1857"/>
    </location>
</feature>
<dbReference type="EMBL" id="JAFDVH010000010">
    <property type="protein sequence ID" value="KAG7469391.1"/>
    <property type="molecule type" value="Genomic_DNA"/>
</dbReference>
<feature type="region of interest" description="Disordered" evidence="15">
    <location>
        <begin position="692"/>
        <end position="724"/>
    </location>
</feature>